<reference evidence="2" key="2">
    <citation type="submission" date="2022-10" db="EMBL/GenBank/DDBJ databases">
        <authorList>
            <consortium name="ENA_rothamsted_submissions"/>
            <consortium name="culmorum"/>
            <person name="King R."/>
        </authorList>
    </citation>
    <scope>NUCLEOTIDE SEQUENCE</scope>
</reference>
<sequence>MDSFEIQKNSEFGRYLIATRDLQPGEYLFEDTPFAIGPKARTSCCCLECYCPVLGTASGSRCEKCSWPLCADCSKLTKLTAHKRECEVFQAAKCKFYNLPDPNVSCIQLDCITPLRVLLEREADMDRWNIEVYPMEDHRDKRFETDAWDADQQNIVGYLLGPCKLKDRGITEEIIQKVIGILEVNTFEAKTIKGYSIRCLYTKLAISSHSCIPNTTHAIHPSDNYKMHVRATTVIPKGSQLYSCYTYTLNGTMDRQQHLMEGKYFQCHCERCSDPTELRTHFSSMKCRDCLYGDVDSSNPLDAEAIWKCNKCPMEIPAESIRESLKALQNEIECTNSVEFLEFSLEEYEGILHPNHYIMISMKSALIDSYGHMKSYLLAELPDILLHRKIELCEELLSILDIFEKGMSRARALMMYELHAPIVLYARSQYDIGHLTKLEYLEQLEKARRILNESREILEWEDENVCTAKAFSLKSLKYLDSLIVNVKNCEEL</sequence>
<gene>
    <name evidence="2" type="ORF">CHIRRI_LOCUS60</name>
</gene>
<dbReference type="InterPro" id="IPR046341">
    <property type="entry name" value="SET_dom_sf"/>
</dbReference>
<dbReference type="Gene3D" id="6.10.140.2220">
    <property type="match status" value="1"/>
</dbReference>
<dbReference type="CDD" id="cd20071">
    <property type="entry name" value="SET_SMYD"/>
    <property type="match status" value="1"/>
</dbReference>
<dbReference type="EMBL" id="OU895877">
    <property type="protein sequence ID" value="CAG9797059.1"/>
    <property type="molecule type" value="Genomic_DNA"/>
</dbReference>
<dbReference type="InterPro" id="IPR001214">
    <property type="entry name" value="SET_dom"/>
</dbReference>
<organism evidence="2 3">
    <name type="scientific">Chironomus riparius</name>
    <dbReference type="NCBI Taxonomy" id="315576"/>
    <lineage>
        <taxon>Eukaryota</taxon>
        <taxon>Metazoa</taxon>
        <taxon>Ecdysozoa</taxon>
        <taxon>Arthropoda</taxon>
        <taxon>Hexapoda</taxon>
        <taxon>Insecta</taxon>
        <taxon>Pterygota</taxon>
        <taxon>Neoptera</taxon>
        <taxon>Endopterygota</taxon>
        <taxon>Diptera</taxon>
        <taxon>Nematocera</taxon>
        <taxon>Chironomoidea</taxon>
        <taxon>Chironomidae</taxon>
        <taxon>Chironominae</taxon>
        <taxon>Chironomus</taxon>
    </lineage>
</organism>
<dbReference type="Pfam" id="PF00856">
    <property type="entry name" value="SET"/>
    <property type="match status" value="1"/>
</dbReference>
<proteinExistence type="predicted"/>
<name>A0A9N9RI01_9DIPT</name>
<feature type="domain" description="SET" evidence="1">
    <location>
        <begin position="2"/>
        <end position="246"/>
    </location>
</feature>
<dbReference type="Proteomes" id="UP001153620">
    <property type="component" value="Chromosome 1"/>
</dbReference>
<dbReference type="OrthoDB" id="265717at2759"/>
<dbReference type="GO" id="GO:0008276">
    <property type="term" value="F:protein methyltransferase activity"/>
    <property type="evidence" value="ECO:0007669"/>
    <property type="project" value="UniProtKB-ARBA"/>
</dbReference>
<evidence type="ECO:0000259" key="1">
    <source>
        <dbReference type="PROSITE" id="PS50280"/>
    </source>
</evidence>
<dbReference type="AlphaFoldDB" id="A0A9N9RI01"/>
<dbReference type="GO" id="GO:0008170">
    <property type="term" value="F:N-methyltransferase activity"/>
    <property type="evidence" value="ECO:0007669"/>
    <property type="project" value="UniProtKB-ARBA"/>
</dbReference>
<dbReference type="Gene3D" id="2.170.270.10">
    <property type="entry name" value="SET domain"/>
    <property type="match status" value="1"/>
</dbReference>
<dbReference type="InterPro" id="IPR053010">
    <property type="entry name" value="SET_SmydA-8"/>
</dbReference>
<evidence type="ECO:0000313" key="2">
    <source>
        <dbReference type="EMBL" id="CAG9797059.1"/>
    </source>
</evidence>
<keyword evidence="3" id="KW-1185">Reference proteome</keyword>
<dbReference type="GO" id="GO:0008757">
    <property type="term" value="F:S-adenosylmethionine-dependent methyltransferase activity"/>
    <property type="evidence" value="ECO:0007669"/>
    <property type="project" value="UniProtKB-ARBA"/>
</dbReference>
<dbReference type="PROSITE" id="PS50280">
    <property type="entry name" value="SET"/>
    <property type="match status" value="1"/>
</dbReference>
<accession>A0A9N9RI01</accession>
<evidence type="ECO:0000313" key="3">
    <source>
        <dbReference type="Proteomes" id="UP001153620"/>
    </source>
</evidence>
<reference evidence="2" key="1">
    <citation type="submission" date="2022-01" db="EMBL/GenBank/DDBJ databases">
        <authorList>
            <person name="King R."/>
        </authorList>
    </citation>
    <scope>NUCLEOTIDE SEQUENCE</scope>
</reference>
<dbReference type="PANTHER" id="PTHR46455:SF7">
    <property type="entry name" value="RE12806P"/>
    <property type="match status" value="1"/>
</dbReference>
<dbReference type="Gene3D" id="1.10.220.160">
    <property type="match status" value="1"/>
</dbReference>
<dbReference type="SUPFAM" id="SSF82199">
    <property type="entry name" value="SET domain"/>
    <property type="match status" value="1"/>
</dbReference>
<dbReference type="PANTHER" id="PTHR46455">
    <property type="entry name" value="SET AND MYND DOMAIN CONTAINING, ARTHROPOD-SPECIFIC, MEMBER 4, ISOFORM A"/>
    <property type="match status" value="1"/>
</dbReference>
<protein>
    <recommendedName>
        <fullName evidence="1">SET domain-containing protein</fullName>
    </recommendedName>
</protein>